<evidence type="ECO:0000313" key="2">
    <source>
        <dbReference type="Proteomes" id="UP000054800"/>
    </source>
</evidence>
<proteinExistence type="predicted"/>
<dbReference type="RefSeq" id="WP_023040800.1">
    <property type="nucleotide sequence ID" value="NZ_CP022122.1"/>
</dbReference>
<organism evidence="1 2">
    <name type="scientific">Fusobacterium nucleatum subsp. nucleatum</name>
    <dbReference type="NCBI Taxonomy" id="76856"/>
    <lineage>
        <taxon>Bacteria</taxon>
        <taxon>Fusobacteriati</taxon>
        <taxon>Fusobacteriota</taxon>
        <taxon>Fusobacteriia</taxon>
        <taxon>Fusobacteriales</taxon>
        <taxon>Fusobacteriaceae</taxon>
        <taxon>Fusobacterium</taxon>
    </lineage>
</organism>
<comment type="caution">
    <text evidence="1">The sequence shown here is derived from an EMBL/GenBank/DDBJ whole genome shotgun (WGS) entry which is preliminary data.</text>
</comment>
<gene>
    <name evidence="1" type="ORF">RO03_11600</name>
</gene>
<protein>
    <submittedName>
        <fullName evidence="1">Uncharacterized protein</fullName>
    </submittedName>
</protein>
<sequence length="161" mass="18731">MKKIFLIFLSLVCISCSQLDIYPSEEERAILTTIGVSRLLNEDEKKTLASSNFVDFVSIHKFFDVNSKNSAFMKEMYNDIISGPRLTDKTIKLINMHYEKIIVADNLDLTQRAIEKMGRTIEGRATLAKCRFVFFNYDSEERVKELSKEYGFKYVFPKLNK</sequence>
<dbReference type="AlphaFoldDB" id="A0A0M3UX69"/>
<reference evidence="1 2" key="1">
    <citation type="submission" date="2015-10" db="EMBL/GenBank/DDBJ databases">
        <authorList>
            <person name="Gilbert D.G."/>
        </authorList>
    </citation>
    <scope>NUCLEOTIDE SEQUENCE [LARGE SCALE GENOMIC DNA]</scope>
    <source>
        <strain evidence="1 2">ChDC F311</strain>
    </source>
</reference>
<dbReference type="EMBL" id="LMVH01000003">
    <property type="protein sequence ID" value="KUL97633.1"/>
    <property type="molecule type" value="Genomic_DNA"/>
</dbReference>
<dbReference type="Proteomes" id="UP000054800">
    <property type="component" value="Unassembled WGS sequence"/>
</dbReference>
<dbReference type="GeneID" id="79782850"/>
<name>A0A0M3UX69_FUSNC</name>
<dbReference type="OrthoDB" id="90022at2"/>
<evidence type="ECO:0000313" key="1">
    <source>
        <dbReference type="EMBL" id="KUL97633.1"/>
    </source>
</evidence>
<dbReference type="PATRIC" id="fig|76856.3.peg.1549"/>
<accession>A0A0M3UX69</accession>